<feature type="compositionally biased region" description="Polar residues" evidence="1">
    <location>
        <begin position="225"/>
        <end position="236"/>
    </location>
</feature>
<dbReference type="AlphaFoldDB" id="A0A2T0FIQ9"/>
<proteinExistence type="predicted"/>
<comment type="caution">
    <text evidence="2">The sequence shown here is derived from an EMBL/GenBank/DDBJ whole genome shotgun (WGS) entry which is preliminary data.</text>
</comment>
<feature type="compositionally biased region" description="Acidic residues" evidence="1">
    <location>
        <begin position="244"/>
        <end position="283"/>
    </location>
</feature>
<evidence type="ECO:0000313" key="2">
    <source>
        <dbReference type="EMBL" id="PRT54870.1"/>
    </source>
</evidence>
<feature type="region of interest" description="Disordered" evidence="1">
    <location>
        <begin position="1"/>
        <end position="48"/>
    </location>
</feature>
<name>A0A2T0FIQ9_9ASCO</name>
<dbReference type="InterPro" id="IPR007149">
    <property type="entry name" value="Leo1"/>
</dbReference>
<evidence type="ECO:0000256" key="1">
    <source>
        <dbReference type="SAM" id="MobiDB-lite"/>
    </source>
</evidence>
<dbReference type="GeneID" id="36516238"/>
<dbReference type="Pfam" id="PF04004">
    <property type="entry name" value="Leo1"/>
    <property type="match status" value="1"/>
</dbReference>
<protein>
    <submittedName>
        <fullName evidence="2">RNA polymerase-associated protein LEO1</fullName>
    </submittedName>
</protein>
<gene>
    <name evidence="2" type="ORF">B9G98_02490</name>
</gene>
<dbReference type="GO" id="GO:0006368">
    <property type="term" value="P:transcription elongation by RNA polymerase II"/>
    <property type="evidence" value="ECO:0007669"/>
    <property type="project" value="InterPro"/>
</dbReference>
<feature type="compositionally biased region" description="Basic and acidic residues" evidence="1">
    <location>
        <begin position="291"/>
        <end position="309"/>
    </location>
</feature>
<organism evidence="2 3">
    <name type="scientific">Wickerhamiella sorbophila</name>
    <dbReference type="NCBI Taxonomy" id="45607"/>
    <lineage>
        <taxon>Eukaryota</taxon>
        <taxon>Fungi</taxon>
        <taxon>Dikarya</taxon>
        <taxon>Ascomycota</taxon>
        <taxon>Saccharomycotina</taxon>
        <taxon>Dipodascomycetes</taxon>
        <taxon>Dipodascales</taxon>
        <taxon>Trichomonascaceae</taxon>
        <taxon>Wickerhamiella</taxon>
    </lineage>
</organism>
<keyword evidence="3" id="KW-1185">Reference proteome</keyword>
<dbReference type="GO" id="GO:0016593">
    <property type="term" value="C:Cdc73/Paf1 complex"/>
    <property type="evidence" value="ECO:0007669"/>
    <property type="project" value="InterPro"/>
</dbReference>
<evidence type="ECO:0000313" key="3">
    <source>
        <dbReference type="Proteomes" id="UP000238350"/>
    </source>
</evidence>
<feature type="compositionally biased region" description="Polar residues" evidence="1">
    <location>
        <begin position="11"/>
        <end position="27"/>
    </location>
</feature>
<feature type="region of interest" description="Disordered" evidence="1">
    <location>
        <begin position="193"/>
        <end position="316"/>
    </location>
</feature>
<dbReference type="STRING" id="45607.A0A2T0FIQ9"/>
<dbReference type="EMBL" id="NDIQ01000021">
    <property type="protein sequence ID" value="PRT54870.1"/>
    <property type="molecule type" value="Genomic_DNA"/>
</dbReference>
<sequence length="316" mass="36003">MGEEDLFGSGSEDQGSPRSEQSPYTSDNDYEREPKRLKIKETSLPRYGPSHQSKHVFFTRVPAFIAVDPQRFDAETAVESLAADQDFDENTVRWKYAKTADGEVAKVSNARIVEWSDGSRTLQVGSEQFDIRTQKPYEPLFITKNHLAERMLQTAMVVDETLTLLPTSTTSATHKRLAAWLASKQQSNRVKVGIMATEEDPERIQRDVEKAESMKERARRKLESQRQTLDGRQSKYSYAAGAQFDEDEEEEEEHEEEEEEARETDEEALDSDELEALDDEADEANATRLRAVKETGDDDAPLRRTRVLEDSDDEAE</sequence>
<dbReference type="GO" id="GO:1990269">
    <property type="term" value="F:RNA polymerase II C-terminal domain phosphoserine binding"/>
    <property type="evidence" value="ECO:0007669"/>
    <property type="project" value="TreeGrafter"/>
</dbReference>
<accession>A0A2T0FIQ9</accession>
<dbReference type="GO" id="GO:0032968">
    <property type="term" value="P:positive regulation of transcription elongation by RNA polymerase II"/>
    <property type="evidence" value="ECO:0007669"/>
    <property type="project" value="TreeGrafter"/>
</dbReference>
<feature type="compositionally biased region" description="Basic and acidic residues" evidence="1">
    <location>
        <begin position="202"/>
        <end position="224"/>
    </location>
</feature>
<reference evidence="2 3" key="1">
    <citation type="submission" date="2017-04" db="EMBL/GenBank/DDBJ databases">
        <title>Genome sequencing of [Candida] sorbophila.</title>
        <authorList>
            <person name="Ahn J.O."/>
        </authorList>
    </citation>
    <scope>NUCLEOTIDE SEQUENCE [LARGE SCALE GENOMIC DNA]</scope>
    <source>
        <strain evidence="2 3">DS02</strain>
    </source>
</reference>
<dbReference type="Proteomes" id="UP000238350">
    <property type="component" value="Unassembled WGS sequence"/>
</dbReference>
<dbReference type="PANTHER" id="PTHR23146:SF0">
    <property type="entry name" value="RNA POLYMERASE-ASSOCIATED PROTEIN LEO1"/>
    <property type="match status" value="1"/>
</dbReference>
<dbReference type="RefSeq" id="XP_024664815.1">
    <property type="nucleotide sequence ID" value="XM_024809047.1"/>
</dbReference>
<dbReference type="PANTHER" id="PTHR23146">
    <property type="entry name" value="LEO1 PROTEIN"/>
    <property type="match status" value="1"/>
</dbReference>
<feature type="compositionally biased region" description="Basic and acidic residues" evidence="1">
    <location>
        <begin position="29"/>
        <end position="43"/>
    </location>
</feature>
<dbReference type="OrthoDB" id="20844at2759"/>